<evidence type="ECO:0000256" key="13">
    <source>
        <dbReference type="PIRSR" id="PIRSR036958-1"/>
    </source>
</evidence>
<comment type="catalytic activity">
    <reaction evidence="11">
        <text>a 5'-end diphospho-ribonucleoside in mRNA + GTP + H(+) = a 5'-end (5'-triphosphoguanosine)-ribonucleoside in mRNA + diphosphate</text>
        <dbReference type="Rhea" id="RHEA:67012"/>
        <dbReference type="Rhea" id="RHEA-COMP:17165"/>
        <dbReference type="Rhea" id="RHEA-COMP:17166"/>
        <dbReference type="ChEBI" id="CHEBI:15378"/>
        <dbReference type="ChEBI" id="CHEBI:33019"/>
        <dbReference type="ChEBI" id="CHEBI:37565"/>
        <dbReference type="ChEBI" id="CHEBI:167616"/>
        <dbReference type="ChEBI" id="CHEBI:167617"/>
        <dbReference type="EC" id="2.7.7.50"/>
    </reaction>
    <physiologicalReaction direction="left-to-right" evidence="11">
        <dbReference type="Rhea" id="RHEA:67013"/>
    </physiologicalReaction>
</comment>
<evidence type="ECO:0000259" key="17">
    <source>
        <dbReference type="PROSITE" id="PS50054"/>
    </source>
</evidence>
<feature type="binding site" evidence="15">
    <location>
        <begin position="433"/>
        <end position="435"/>
    </location>
    <ligand>
        <name>GTP</name>
        <dbReference type="ChEBI" id="CHEBI:37565"/>
    </ligand>
</feature>
<dbReference type="GO" id="GO:0140818">
    <property type="term" value="F:mRNA 5'-triphosphate monophosphatase activity"/>
    <property type="evidence" value="ECO:0007669"/>
    <property type="project" value="UniProtKB-EC"/>
</dbReference>
<evidence type="ECO:0000256" key="6">
    <source>
        <dbReference type="ARBA" id="ARBA00022801"/>
    </source>
</evidence>
<evidence type="ECO:0000256" key="14">
    <source>
        <dbReference type="PIRSR" id="PIRSR036958-2"/>
    </source>
</evidence>
<evidence type="ECO:0000256" key="2">
    <source>
        <dbReference type="ARBA" id="ARBA00022664"/>
    </source>
</evidence>
<dbReference type="InterPro" id="IPR020422">
    <property type="entry name" value="TYR_PHOSPHATASE_DUAL_dom"/>
</dbReference>
<dbReference type="PROSITE" id="PS50054">
    <property type="entry name" value="TYR_PHOSPHATASE_DUAL"/>
    <property type="match status" value="1"/>
</dbReference>
<comment type="caution">
    <text evidence="19">The sequence shown here is derived from an EMBL/GenBank/DDBJ whole genome shotgun (WGS) entry which is preliminary data.</text>
</comment>
<comment type="subcellular location">
    <subcellularLocation>
        <location evidence="1 12">Nucleus</location>
    </subcellularLocation>
</comment>
<dbReference type="PANTHER" id="PTHR10367">
    <property type="entry name" value="MRNA-CAPPING ENZYME"/>
    <property type="match status" value="1"/>
</dbReference>
<dbReference type="SMART" id="SM00195">
    <property type="entry name" value="DSPc"/>
    <property type="match status" value="1"/>
</dbReference>
<feature type="active site" description="Phosphocysteine intermediate" evidence="13">
    <location>
        <position position="124"/>
    </location>
</feature>
<evidence type="ECO:0000256" key="16">
    <source>
        <dbReference type="SAM" id="MobiDB-lite"/>
    </source>
</evidence>
<dbReference type="Pfam" id="PF01331">
    <property type="entry name" value="mRNA_cap_enzyme"/>
    <property type="match status" value="1"/>
</dbReference>
<dbReference type="EC" id="2.7.7.50" evidence="12"/>
<dbReference type="InterPro" id="IPR001339">
    <property type="entry name" value="mRNA_cap_enzyme_adenylation"/>
</dbReference>
<name>A0A177BD07_9BILA</name>
<sequence length="568" mass="66669">MNYTQLIPDRWVNCPRVGNPINDTFIAFKTPLKESYKMNSINQWTINSLMQIGEFYNTKINLIIDLTKTSRYYDKDELNSYNCKYFKMACDGHGQPPSEKNVKDFNNIVTNFIKNDSGLIGVHCTHGYNRSGFLIVCYLVQMENYTLHDALEMFKRCRVNGIYKQDYIEKLKLLFSPKLEYNVNIPDWSTKQQEPNKPELDFMNGLLPSVKTVTDPQEIEKVKEKINELIGRKQITFPGSQAVCIDRMTFQLLMKEPYMVTWKADGIRYMILILDETKVYFIDRKYKIFHTPNLKFFADSQKLKPLTNTLVDAEMVIDTFKIPESKKSQVVVRALIYDVLCYENENVMEKDLYERLNIIKDKIILNRSVLAKKGHFNSSKEHIRVRAKQFFHLNQTETLLKEFMPALCHETDGLIFQPINCKYILGKCDKVLKWKSLEQNTIDFKLVIEIDKQTAGKISETKAKLMCGGTNKIYGYLPLTPEVYKLNNKIIECNYDFVKKQWKFLRERTDKLLPNYVSTAENIIKSIEKPITEKMLLQYIHYLTQEKSKKHNPDQKDTVIIDTKKRKS</sequence>
<keyword evidence="6 12" id="KW-0378">Hydrolase</keyword>
<evidence type="ECO:0000256" key="8">
    <source>
        <dbReference type="ARBA" id="ARBA00023042"/>
    </source>
</evidence>
<organism evidence="19 20">
    <name type="scientific">Intoshia linei</name>
    <dbReference type="NCBI Taxonomy" id="1819745"/>
    <lineage>
        <taxon>Eukaryota</taxon>
        <taxon>Metazoa</taxon>
        <taxon>Spiralia</taxon>
        <taxon>Lophotrochozoa</taxon>
        <taxon>Mesozoa</taxon>
        <taxon>Orthonectida</taxon>
        <taxon>Rhopaluridae</taxon>
        <taxon>Intoshia</taxon>
    </lineage>
</organism>
<dbReference type="PANTHER" id="PTHR10367:SF17">
    <property type="entry name" value="MRNA-CAPPING ENZYME"/>
    <property type="match status" value="1"/>
</dbReference>
<feature type="domain" description="Tyrosine-protein phosphatase" evidence="17">
    <location>
        <begin position="22"/>
        <end position="184"/>
    </location>
</feature>
<evidence type="ECO:0000313" key="20">
    <source>
        <dbReference type="Proteomes" id="UP000078046"/>
    </source>
</evidence>
<dbReference type="EMBL" id="LWCA01000001">
    <property type="protein sequence ID" value="OAF72187.1"/>
    <property type="molecule type" value="Genomic_DNA"/>
</dbReference>
<dbReference type="PROSITE" id="PS00383">
    <property type="entry name" value="TYR_PHOSPHATASE_1"/>
    <property type="match status" value="1"/>
</dbReference>
<dbReference type="Proteomes" id="UP000078046">
    <property type="component" value="Unassembled WGS sequence"/>
</dbReference>
<evidence type="ECO:0000256" key="3">
    <source>
        <dbReference type="ARBA" id="ARBA00022679"/>
    </source>
</evidence>
<proteinExistence type="inferred from homology"/>
<dbReference type="EC" id="3.6.1.74" evidence="12"/>
<gene>
    <name evidence="19" type="ORF">A3Q56_00002</name>
</gene>
<dbReference type="PROSITE" id="PS50056">
    <property type="entry name" value="TYR_PHOSPHATASE_2"/>
    <property type="match status" value="1"/>
</dbReference>
<evidence type="ECO:0000256" key="12">
    <source>
        <dbReference type="PIRNR" id="PIRNR036958"/>
    </source>
</evidence>
<dbReference type="SUPFAM" id="SSF56091">
    <property type="entry name" value="DNA ligase/mRNA capping enzyme, catalytic domain"/>
    <property type="match status" value="1"/>
</dbReference>
<dbReference type="GO" id="GO:0004484">
    <property type="term" value="F:mRNA guanylyltransferase activity"/>
    <property type="evidence" value="ECO:0007669"/>
    <property type="project" value="UniProtKB-UniRule"/>
</dbReference>
<keyword evidence="7" id="KW-0904">Protein phosphatase</keyword>
<dbReference type="Pfam" id="PF03919">
    <property type="entry name" value="mRNA_cap_C"/>
    <property type="match status" value="1"/>
</dbReference>
<dbReference type="InterPro" id="IPR029021">
    <property type="entry name" value="Prot-tyrosine_phosphatase-like"/>
</dbReference>
<dbReference type="GO" id="GO:0006370">
    <property type="term" value="P:7-methylguanosine mRNA capping"/>
    <property type="evidence" value="ECO:0007669"/>
    <property type="project" value="UniProtKB-UniRule"/>
</dbReference>
<keyword evidence="10 12" id="KW-0539">Nucleus</keyword>
<dbReference type="InterPro" id="IPR012340">
    <property type="entry name" value="NA-bd_OB-fold"/>
</dbReference>
<dbReference type="OrthoDB" id="200924at2759"/>
<feature type="binding site" evidence="15">
    <location>
        <position position="284"/>
    </location>
    <ligand>
        <name>GTP</name>
        <dbReference type="ChEBI" id="CHEBI:37565"/>
    </ligand>
</feature>
<comment type="function">
    <text evidence="12">Bifunctional mRNA-capping enzyme exhibiting RNA 5'-triphosphate monophosphatase activity in the N-terminal part and mRNA guanylyltransferase activity in the C-terminal part. Catalyzes the first two steps of cap formation: by removing the gamma-phosphate from the 5'-triphosphate end of nascent mRNA to yield a diphosphate end, and by transferring the GMP moiety of GTP to the 5'-diphosphate terminus of RNA via a covalent enzyme-GMP reaction intermediate.</text>
</comment>
<keyword evidence="5 12" id="KW-0547">Nucleotide-binding</keyword>
<dbReference type="GO" id="GO:0005524">
    <property type="term" value="F:ATP binding"/>
    <property type="evidence" value="ECO:0007669"/>
    <property type="project" value="InterPro"/>
</dbReference>
<keyword evidence="2 12" id="KW-0507">mRNA processing</keyword>
<dbReference type="InterPro" id="IPR051029">
    <property type="entry name" value="mRNA_Capping_Enz/RNA_Phosphat"/>
</dbReference>
<dbReference type="Gene3D" id="2.40.50.140">
    <property type="entry name" value="Nucleic acid-binding proteins"/>
    <property type="match status" value="1"/>
</dbReference>
<dbReference type="PIRSF" id="PIRSF036958">
    <property type="entry name" value="mRNA_capping_HCE"/>
    <property type="match status" value="1"/>
</dbReference>
<dbReference type="Gene3D" id="3.90.190.10">
    <property type="entry name" value="Protein tyrosine phosphatase superfamily"/>
    <property type="match status" value="1"/>
</dbReference>
<keyword evidence="9 12" id="KW-0342">GTP-binding</keyword>
<dbReference type="GO" id="GO:0005525">
    <property type="term" value="F:GTP binding"/>
    <property type="evidence" value="ECO:0007669"/>
    <property type="project" value="UniProtKB-UniRule"/>
</dbReference>
<keyword evidence="3 12" id="KW-0808">Transferase</keyword>
<keyword evidence="8 12" id="KW-0506">mRNA capping</keyword>
<evidence type="ECO:0000256" key="7">
    <source>
        <dbReference type="ARBA" id="ARBA00022912"/>
    </source>
</evidence>
<dbReference type="InterPro" id="IPR000387">
    <property type="entry name" value="Tyr_Pase_dom"/>
</dbReference>
<comment type="similarity">
    <text evidence="12">In the C-terminal section; belongs to the eukaryotic GTase family.</text>
</comment>
<protein>
    <recommendedName>
        <fullName evidence="12">mRNA-capping enzyme</fullName>
    </recommendedName>
    <domain>
        <recommendedName>
            <fullName evidence="12">mRNA 5'-triphosphate monophosphatase</fullName>
            <ecNumber evidence="12">3.6.1.74</ecNumber>
        </recommendedName>
        <alternativeName>
            <fullName evidence="12">mRNA 5'-phosphatase</fullName>
        </alternativeName>
    </domain>
    <domain>
        <recommendedName>
            <fullName evidence="12">mRNA guanylyltransferase</fullName>
            <ecNumber evidence="12">2.7.7.50</ecNumber>
        </recommendedName>
        <alternativeName>
            <fullName evidence="12">GTP--RNA guanylyltransferase</fullName>
            <shortName evidence="12">GTase</shortName>
        </alternativeName>
    </domain>
</protein>
<evidence type="ECO:0000313" key="19">
    <source>
        <dbReference type="EMBL" id="OAF72187.1"/>
    </source>
</evidence>
<feature type="binding site" evidence="15">
    <location>
        <position position="268"/>
    </location>
    <ligand>
        <name>GTP</name>
        <dbReference type="ChEBI" id="CHEBI:37565"/>
    </ligand>
</feature>
<dbReference type="GO" id="GO:0005634">
    <property type="term" value="C:nucleus"/>
    <property type="evidence" value="ECO:0007669"/>
    <property type="project" value="UniProtKB-SubCell"/>
</dbReference>
<reference evidence="19 20" key="1">
    <citation type="submission" date="2016-04" db="EMBL/GenBank/DDBJ databases">
        <title>The genome of Intoshia linei affirms orthonectids as highly simplified spiralians.</title>
        <authorList>
            <person name="Mikhailov K.V."/>
            <person name="Slusarev G.S."/>
            <person name="Nikitin M.A."/>
            <person name="Logacheva M.D."/>
            <person name="Penin A."/>
            <person name="Aleoshin V."/>
            <person name="Panchin Y.V."/>
        </authorList>
    </citation>
    <scope>NUCLEOTIDE SEQUENCE [LARGE SCALE GENOMIC DNA]</scope>
    <source>
        <strain evidence="19">Intl2013</strain>
        <tissue evidence="19">Whole animal</tissue>
    </source>
</reference>
<dbReference type="SUPFAM" id="SSF52799">
    <property type="entry name" value="(Phosphotyrosine protein) phosphatases II"/>
    <property type="match status" value="1"/>
</dbReference>
<keyword evidence="20" id="KW-1185">Reference proteome</keyword>
<evidence type="ECO:0000256" key="10">
    <source>
        <dbReference type="ARBA" id="ARBA00023242"/>
    </source>
</evidence>
<evidence type="ECO:0000256" key="1">
    <source>
        <dbReference type="ARBA" id="ARBA00004123"/>
    </source>
</evidence>
<dbReference type="InterPro" id="IPR016130">
    <property type="entry name" value="Tyr_Pase_AS"/>
</dbReference>
<dbReference type="GO" id="GO:0004721">
    <property type="term" value="F:phosphoprotein phosphatase activity"/>
    <property type="evidence" value="ECO:0007669"/>
    <property type="project" value="UniProtKB-UniRule"/>
</dbReference>
<feature type="binding site" evidence="15">
    <location>
        <begin position="312"/>
        <end position="314"/>
    </location>
    <ligand>
        <name>GTP</name>
        <dbReference type="ChEBI" id="CHEBI:37565"/>
    </ligand>
</feature>
<feature type="region of interest" description="Disordered" evidence="16">
    <location>
        <begin position="548"/>
        <end position="568"/>
    </location>
</feature>
<feature type="active site" description="N6-GMP-lysine intermediate" evidence="14">
    <location>
        <position position="263"/>
    </location>
</feature>
<evidence type="ECO:0000256" key="15">
    <source>
        <dbReference type="PIRSR" id="PIRSR036958-3"/>
    </source>
</evidence>
<evidence type="ECO:0000256" key="4">
    <source>
        <dbReference type="ARBA" id="ARBA00022695"/>
    </source>
</evidence>
<evidence type="ECO:0000256" key="9">
    <source>
        <dbReference type="ARBA" id="ARBA00023134"/>
    </source>
</evidence>
<evidence type="ECO:0000256" key="11">
    <source>
        <dbReference type="ARBA" id="ARBA00044624"/>
    </source>
</evidence>
<evidence type="ECO:0000259" key="18">
    <source>
        <dbReference type="PROSITE" id="PS50056"/>
    </source>
</evidence>
<dbReference type="InterPro" id="IPR013846">
    <property type="entry name" value="mRNA_cap_enzyme_C"/>
</dbReference>
<keyword evidence="4 12" id="KW-0548">Nucleotidyltransferase</keyword>
<accession>A0A177BD07</accession>
<feature type="binding site" evidence="15">
    <location>
        <begin position="506"/>
        <end position="511"/>
    </location>
    <ligand>
        <name>GTP</name>
        <dbReference type="ChEBI" id="CHEBI:37565"/>
    </ligand>
</feature>
<dbReference type="AlphaFoldDB" id="A0A177BD07"/>
<dbReference type="SUPFAM" id="SSF50249">
    <property type="entry name" value="Nucleic acid-binding proteins"/>
    <property type="match status" value="1"/>
</dbReference>
<evidence type="ECO:0000256" key="5">
    <source>
        <dbReference type="ARBA" id="ARBA00022741"/>
    </source>
</evidence>
<dbReference type="GO" id="GO:0004651">
    <property type="term" value="F:polynucleotide 5'-phosphatase activity"/>
    <property type="evidence" value="ECO:0007669"/>
    <property type="project" value="UniProtKB-UniRule"/>
</dbReference>
<dbReference type="CDD" id="cd07895">
    <property type="entry name" value="Adenylation_mRNA_capping"/>
    <property type="match status" value="1"/>
</dbReference>
<comment type="similarity">
    <text evidence="12">In the N-terminal section; belongs to the non-receptor class of the protein-tyrosine phosphatase family.</text>
</comment>
<dbReference type="Gene3D" id="3.30.470.30">
    <property type="entry name" value="DNA ligase/mRNA capping enzyme"/>
    <property type="match status" value="1"/>
</dbReference>
<dbReference type="Pfam" id="PF00782">
    <property type="entry name" value="DSPc"/>
    <property type="match status" value="1"/>
</dbReference>
<comment type="catalytic activity">
    <reaction evidence="12">
        <text>a 5'-end triphospho-ribonucleoside in mRNA + H2O = a 5'-end diphospho-ribonucleoside in mRNA + phosphate + H(+)</text>
        <dbReference type="Rhea" id="RHEA:67004"/>
        <dbReference type="Rhea" id="RHEA-COMP:17164"/>
        <dbReference type="Rhea" id="RHEA-COMP:17165"/>
        <dbReference type="ChEBI" id="CHEBI:15377"/>
        <dbReference type="ChEBI" id="CHEBI:15378"/>
        <dbReference type="ChEBI" id="CHEBI:43474"/>
        <dbReference type="ChEBI" id="CHEBI:167616"/>
        <dbReference type="ChEBI" id="CHEBI:167618"/>
        <dbReference type="EC" id="3.6.1.74"/>
    </reaction>
</comment>
<feature type="domain" description="Tyrosine specific protein phosphatases" evidence="18">
    <location>
        <begin position="103"/>
        <end position="169"/>
    </location>
</feature>
<dbReference type="InterPro" id="IPR000340">
    <property type="entry name" value="Dual-sp_phosphatase_cat-dom"/>
</dbReference>
<dbReference type="InterPro" id="IPR017074">
    <property type="entry name" value="mRNA_cap_enz_bifunc"/>
</dbReference>